<evidence type="ECO:0008006" key="4">
    <source>
        <dbReference type="Google" id="ProtNLM"/>
    </source>
</evidence>
<reference evidence="2 3" key="1">
    <citation type="submission" date="2024-05" db="EMBL/GenBank/DDBJ databases">
        <title>A draft genome resource for the thread blight pathogen Marasmius tenuissimus strain MS-2.</title>
        <authorList>
            <person name="Yulfo-Soto G.E."/>
            <person name="Baruah I.K."/>
            <person name="Amoako-Attah I."/>
            <person name="Bukari Y."/>
            <person name="Meinhardt L.W."/>
            <person name="Bailey B.A."/>
            <person name="Cohen S.P."/>
        </authorList>
    </citation>
    <scope>NUCLEOTIDE SEQUENCE [LARGE SCALE GENOMIC DNA]</scope>
    <source>
        <strain evidence="2 3">MS-2</strain>
    </source>
</reference>
<comment type="caution">
    <text evidence="2">The sequence shown here is derived from an EMBL/GenBank/DDBJ whole genome shotgun (WGS) entry which is preliminary data.</text>
</comment>
<keyword evidence="3" id="KW-1185">Reference proteome</keyword>
<evidence type="ECO:0000313" key="2">
    <source>
        <dbReference type="EMBL" id="KAL0066670.1"/>
    </source>
</evidence>
<protein>
    <recommendedName>
        <fullName evidence="4">F-box domain-containing protein</fullName>
    </recommendedName>
</protein>
<dbReference type="EMBL" id="JBBXMP010000033">
    <property type="protein sequence ID" value="KAL0066670.1"/>
    <property type="molecule type" value="Genomic_DNA"/>
</dbReference>
<dbReference type="Gene3D" id="3.80.10.10">
    <property type="entry name" value="Ribonuclease Inhibitor"/>
    <property type="match status" value="1"/>
</dbReference>
<name>A0ABR2ZZA5_9AGAR</name>
<feature type="compositionally biased region" description="Basic and acidic residues" evidence="1">
    <location>
        <begin position="1"/>
        <end position="11"/>
    </location>
</feature>
<sequence length="652" mass="73359">MTWTLERRDSSHPAAKSAPRPDKPKPLSFDRANQGRPTNSPFPVFVKLPVELYHSVTSHISDVDLEALALVDRDCRQLARSVQFVDVTLDFNPCSMGFLEKLLVELAEDAAAEKENSAGETREDTEHPRARAVSNRIGPCVRRIKITEIGPGILSSEVENYERMFPVLFEQGVSTYEEMQECYFMALYRILERGLPNLSELEWSTRGMKSTMGVTLDCLRITAARPTDLAIRHLVLDLGYFSPRVPLLGLGVSCWSLQTLVLNVHSTSEPVTADWVVEERGCSCFAADLLRCVAGSLRSLVWKDARGHQHSFGAISPSFVKLREVTLDGIWMKDSTVLDAFLGAKTRVSSLKVDLESKTTRNFLAKRGHIESLEKFHWAAGGGSTPTAAVEEATTSLLPFICANQHMRTLSGSSPMSPQFIEEQLLPMITSPPNALTRLTSVHIVWDARSIPESALTAIGSLTSLKRLWLSAGTQHGWRTDWAIDHKLIAKSLKPLQNLETLVLTRDSYEVRGHPLLDCSIERYYVNRNLPQNVVFAEYLLNDEIALLNRFFGLTADRTMPLEQARALHSKLLKAAWERWHQCRMVDVVRDVYVDVLGGLESCFVGQYWIRVQKPNVAKQGQADEEDEEVEIFPEHTIRCGSDEVNGWWQTW</sequence>
<dbReference type="Proteomes" id="UP001437256">
    <property type="component" value="Unassembled WGS sequence"/>
</dbReference>
<feature type="region of interest" description="Disordered" evidence="1">
    <location>
        <begin position="1"/>
        <end position="36"/>
    </location>
</feature>
<gene>
    <name evidence="2" type="ORF">AAF712_006273</name>
</gene>
<evidence type="ECO:0000256" key="1">
    <source>
        <dbReference type="SAM" id="MobiDB-lite"/>
    </source>
</evidence>
<accession>A0ABR2ZZA5</accession>
<evidence type="ECO:0000313" key="3">
    <source>
        <dbReference type="Proteomes" id="UP001437256"/>
    </source>
</evidence>
<proteinExistence type="predicted"/>
<organism evidence="2 3">
    <name type="scientific">Marasmius tenuissimus</name>
    <dbReference type="NCBI Taxonomy" id="585030"/>
    <lineage>
        <taxon>Eukaryota</taxon>
        <taxon>Fungi</taxon>
        <taxon>Dikarya</taxon>
        <taxon>Basidiomycota</taxon>
        <taxon>Agaricomycotina</taxon>
        <taxon>Agaricomycetes</taxon>
        <taxon>Agaricomycetidae</taxon>
        <taxon>Agaricales</taxon>
        <taxon>Marasmiineae</taxon>
        <taxon>Marasmiaceae</taxon>
        <taxon>Marasmius</taxon>
    </lineage>
</organism>
<dbReference type="InterPro" id="IPR032675">
    <property type="entry name" value="LRR_dom_sf"/>
</dbReference>